<evidence type="ECO:0000256" key="1">
    <source>
        <dbReference type="SAM" id="MobiDB-lite"/>
    </source>
</evidence>
<dbReference type="AlphaFoldDB" id="A0AAD8SXY5"/>
<feature type="region of interest" description="Disordered" evidence="1">
    <location>
        <begin position="1"/>
        <end position="45"/>
    </location>
</feature>
<dbReference type="PANTHER" id="PTHR47127">
    <property type="entry name" value="10A19I.15"/>
    <property type="match status" value="1"/>
</dbReference>
<evidence type="ECO:0000313" key="3">
    <source>
        <dbReference type="Proteomes" id="UP001231189"/>
    </source>
</evidence>
<comment type="caution">
    <text evidence="2">The sequence shown here is derived from an EMBL/GenBank/DDBJ whole genome shotgun (WGS) entry which is preliminary data.</text>
</comment>
<evidence type="ECO:0000313" key="2">
    <source>
        <dbReference type="EMBL" id="KAK1666403.1"/>
    </source>
</evidence>
<proteinExistence type="predicted"/>
<accession>A0AAD8SXY5</accession>
<dbReference type="EMBL" id="JAUUTY010000003">
    <property type="protein sequence ID" value="KAK1666403.1"/>
    <property type="molecule type" value="Genomic_DNA"/>
</dbReference>
<gene>
    <name evidence="2" type="ORF">QYE76_054562</name>
</gene>
<organism evidence="2 3">
    <name type="scientific">Lolium multiflorum</name>
    <name type="common">Italian ryegrass</name>
    <name type="synonym">Lolium perenne subsp. multiflorum</name>
    <dbReference type="NCBI Taxonomy" id="4521"/>
    <lineage>
        <taxon>Eukaryota</taxon>
        <taxon>Viridiplantae</taxon>
        <taxon>Streptophyta</taxon>
        <taxon>Embryophyta</taxon>
        <taxon>Tracheophyta</taxon>
        <taxon>Spermatophyta</taxon>
        <taxon>Magnoliopsida</taxon>
        <taxon>Liliopsida</taxon>
        <taxon>Poales</taxon>
        <taxon>Poaceae</taxon>
        <taxon>BOP clade</taxon>
        <taxon>Pooideae</taxon>
        <taxon>Poodae</taxon>
        <taxon>Poeae</taxon>
        <taxon>Poeae Chloroplast Group 2 (Poeae type)</taxon>
        <taxon>Loliodinae</taxon>
        <taxon>Loliinae</taxon>
        <taxon>Lolium</taxon>
    </lineage>
</organism>
<feature type="region of interest" description="Disordered" evidence="1">
    <location>
        <begin position="67"/>
        <end position="88"/>
    </location>
</feature>
<name>A0AAD8SXY5_LOLMU</name>
<protein>
    <submittedName>
        <fullName evidence="2">Uncharacterized protein</fullName>
    </submittedName>
</protein>
<keyword evidence="3" id="KW-1185">Reference proteome</keyword>
<sequence>MPPGTLAERRPPPLWLRSKALRHDQPLGTPSPAVRRRKTPPPAPPVVVRSRAMLACLGAPSLLPAAFDDQGGRHHRRRRQQPGETEEGGGWVCDLIKKGVRVDLGFKTKYLKDVAESVLTYCGRVVAPEQIYNHLRDCRAHWVHVSMVKWLEDVRWVEETTPIMMDDDAYFAHIMTHSRDSDLINLPITNYAQMKMIYTERVPQAPNSPTAIHRALSHLMEHNAQSIRCLAMTLSAGCPGLLPS</sequence>
<reference evidence="2" key="1">
    <citation type="submission" date="2023-07" db="EMBL/GenBank/DDBJ databases">
        <title>A chromosome-level genome assembly of Lolium multiflorum.</title>
        <authorList>
            <person name="Chen Y."/>
            <person name="Copetti D."/>
            <person name="Kolliker R."/>
            <person name="Studer B."/>
        </authorList>
    </citation>
    <scope>NUCLEOTIDE SEQUENCE</scope>
    <source>
        <strain evidence="2">02402/16</strain>
        <tissue evidence="2">Leaf</tissue>
    </source>
</reference>
<dbReference type="Proteomes" id="UP001231189">
    <property type="component" value="Unassembled WGS sequence"/>
</dbReference>